<dbReference type="GO" id="GO:0008270">
    <property type="term" value="F:zinc ion binding"/>
    <property type="evidence" value="ECO:0007669"/>
    <property type="project" value="UniProtKB-KW"/>
</dbReference>
<dbReference type="SMART" id="SM00671">
    <property type="entry name" value="SEL1"/>
    <property type="match status" value="3"/>
</dbReference>
<evidence type="ECO:0000313" key="5">
    <source>
        <dbReference type="EMBL" id="EJK55603.1"/>
    </source>
</evidence>
<dbReference type="GO" id="GO:0005737">
    <property type="term" value="C:cytoplasm"/>
    <property type="evidence" value="ECO:0007669"/>
    <property type="project" value="UniProtKB-ARBA"/>
</dbReference>
<accession>K0RPA5</accession>
<dbReference type="AlphaFoldDB" id="K0RPA5"/>
<keyword evidence="6" id="KW-1185">Reference proteome</keyword>
<sequence length="369" mass="40204">MFVFGSAPNVSAPCNDGGGLASSASTDGIPSFSFDASFLPAVEGDDTASDAGAFKFNPPSARDLSEATGDGAEAGDTTPLFGSTFRSKRDVGAGVKNRRTQKEGLRQHSLDAVLTSPGVPTAGPPPVSEEELMNSGHELHESYTCPLCCLPVALPAPKHSKFKLCCMKRVCDGCILALYQRGMGDTCPFCRTTIPNSDNDAALLALVRKRVDAKDPEATEFLAGAYYSGDRGLQQDIPRAIELWTEAARLDDLDAHYRLGCRYYRGEGVEKDMERCIRHWQHAAMLGHPGSRILLGVLEYKRGNHEVAVQHWMISAKMGDEDSLNRIKAMFMKGHATKAQYAEALKGYQSALEETKSPQREEAKKIQWK</sequence>
<name>K0RPA5_THAOC</name>
<dbReference type="Proteomes" id="UP000266841">
    <property type="component" value="Unassembled WGS sequence"/>
</dbReference>
<reference evidence="5 6" key="1">
    <citation type="journal article" date="2012" name="Genome Biol.">
        <title>Genome and low-iron response of an oceanic diatom adapted to chronic iron limitation.</title>
        <authorList>
            <person name="Lommer M."/>
            <person name="Specht M."/>
            <person name="Roy A.S."/>
            <person name="Kraemer L."/>
            <person name="Andreson R."/>
            <person name="Gutowska M.A."/>
            <person name="Wolf J."/>
            <person name="Bergner S.V."/>
            <person name="Schilhabel M.B."/>
            <person name="Klostermeier U.C."/>
            <person name="Beiko R.G."/>
            <person name="Rosenstiel P."/>
            <person name="Hippler M."/>
            <person name="Laroche J."/>
        </authorList>
    </citation>
    <scope>NUCLEOTIDE SEQUENCE [LARGE SCALE GENOMIC DNA]</scope>
    <source>
        <strain evidence="5 6">CCMP1005</strain>
    </source>
</reference>
<evidence type="ECO:0000256" key="2">
    <source>
        <dbReference type="PROSITE-ProRule" id="PRU00175"/>
    </source>
</evidence>
<keyword evidence="2" id="KW-0863">Zinc-finger</keyword>
<dbReference type="EMBL" id="AGNL01033689">
    <property type="protein sequence ID" value="EJK55603.1"/>
    <property type="molecule type" value="Genomic_DNA"/>
</dbReference>
<proteinExistence type="inferred from homology"/>
<dbReference type="Gene3D" id="1.25.40.10">
    <property type="entry name" value="Tetratricopeptide repeat domain"/>
    <property type="match status" value="1"/>
</dbReference>
<comment type="caution">
    <text evidence="5">The sequence shown here is derived from an EMBL/GenBank/DDBJ whole genome shotgun (WGS) entry which is preliminary data.</text>
</comment>
<feature type="region of interest" description="Disordered" evidence="3">
    <location>
        <begin position="50"/>
        <end position="85"/>
    </location>
</feature>
<evidence type="ECO:0000313" key="6">
    <source>
        <dbReference type="Proteomes" id="UP000266841"/>
    </source>
</evidence>
<dbReference type="Gene3D" id="3.30.40.10">
    <property type="entry name" value="Zinc/RING finger domain, C3HC4 (zinc finger)"/>
    <property type="match status" value="1"/>
</dbReference>
<dbReference type="InterPro" id="IPR013083">
    <property type="entry name" value="Znf_RING/FYVE/PHD"/>
</dbReference>
<organism evidence="5 6">
    <name type="scientific">Thalassiosira oceanica</name>
    <name type="common">Marine diatom</name>
    <dbReference type="NCBI Taxonomy" id="159749"/>
    <lineage>
        <taxon>Eukaryota</taxon>
        <taxon>Sar</taxon>
        <taxon>Stramenopiles</taxon>
        <taxon>Ochrophyta</taxon>
        <taxon>Bacillariophyta</taxon>
        <taxon>Coscinodiscophyceae</taxon>
        <taxon>Thalassiosirophycidae</taxon>
        <taxon>Thalassiosirales</taxon>
        <taxon>Thalassiosiraceae</taxon>
        <taxon>Thalassiosira</taxon>
    </lineage>
</organism>
<keyword evidence="2" id="KW-0479">Metal-binding</keyword>
<gene>
    <name evidence="5" type="ORF">THAOC_24653</name>
</gene>
<dbReference type="InterPro" id="IPR011990">
    <property type="entry name" value="TPR-like_helical_dom_sf"/>
</dbReference>
<evidence type="ECO:0000256" key="1">
    <source>
        <dbReference type="ARBA" id="ARBA00038101"/>
    </source>
</evidence>
<dbReference type="PROSITE" id="PS50089">
    <property type="entry name" value="ZF_RING_2"/>
    <property type="match status" value="1"/>
</dbReference>
<dbReference type="InterPro" id="IPR050767">
    <property type="entry name" value="Sel1_AlgK"/>
</dbReference>
<dbReference type="InterPro" id="IPR001841">
    <property type="entry name" value="Znf_RING"/>
</dbReference>
<keyword evidence="2" id="KW-0862">Zinc</keyword>
<protein>
    <recommendedName>
        <fullName evidence="4">RING-type domain-containing protein</fullName>
    </recommendedName>
</protein>
<comment type="similarity">
    <text evidence="1">Belongs to the sel-1 family.</text>
</comment>
<dbReference type="InterPro" id="IPR006597">
    <property type="entry name" value="Sel1-like"/>
</dbReference>
<evidence type="ECO:0000256" key="3">
    <source>
        <dbReference type="SAM" id="MobiDB-lite"/>
    </source>
</evidence>
<dbReference type="Pfam" id="PF08238">
    <property type="entry name" value="Sel1"/>
    <property type="match status" value="2"/>
</dbReference>
<dbReference type="PANTHER" id="PTHR11102:SF160">
    <property type="entry name" value="ERAD-ASSOCIATED E3 UBIQUITIN-PROTEIN LIGASE COMPONENT HRD3"/>
    <property type="match status" value="1"/>
</dbReference>
<dbReference type="SUPFAM" id="SSF81901">
    <property type="entry name" value="HCP-like"/>
    <property type="match status" value="1"/>
</dbReference>
<feature type="domain" description="RING-type" evidence="4">
    <location>
        <begin position="145"/>
        <end position="191"/>
    </location>
</feature>
<evidence type="ECO:0000259" key="4">
    <source>
        <dbReference type="PROSITE" id="PS50089"/>
    </source>
</evidence>
<dbReference type="PANTHER" id="PTHR11102">
    <property type="entry name" value="SEL-1-LIKE PROTEIN"/>
    <property type="match status" value="1"/>
</dbReference>